<evidence type="ECO:0000259" key="8">
    <source>
        <dbReference type="PROSITE" id="PS50928"/>
    </source>
</evidence>
<evidence type="ECO:0000256" key="3">
    <source>
        <dbReference type="ARBA" id="ARBA00022475"/>
    </source>
</evidence>
<dbReference type="RefSeq" id="WP_324670137.1">
    <property type="nucleotide sequence ID" value="NZ_CP141614.1"/>
</dbReference>
<dbReference type="PANTHER" id="PTHR43386">
    <property type="entry name" value="OLIGOPEPTIDE TRANSPORT SYSTEM PERMEASE PROTEIN APPC"/>
    <property type="match status" value="1"/>
</dbReference>
<dbReference type="InterPro" id="IPR000515">
    <property type="entry name" value="MetI-like"/>
</dbReference>
<dbReference type="PROSITE" id="PS50928">
    <property type="entry name" value="ABC_TM1"/>
    <property type="match status" value="1"/>
</dbReference>
<evidence type="ECO:0000256" key="1">
    <source>
        <dbReference type="ARBA" id="ARBA00004651"/>
    </source>
</evidence>
<keyword evidence="5 7" id="KW-1133">Transmembrane helix</keyword>
<comment type="subcellular location">
    <subcellularLocation>
        <location evidence="1 7">Cell membrane</location>
        <topology evidence="1 7">Multi-pass membrane protein</topology>
    </subcellularLocation>
</comment>
<evidence type="ECO:0000256" key="6">
    <source>
        <dbReference type="ARBA" id="ARBA00023136"/>
    </source>
</evidence>
<organism evidence="9 10">
    <name type="scientific">Geochorda subterranea</name>
    <dbReference type="NCBI Taxonomy" id="3109564"/>
    <lineage>
        <taxon>Bacteria</taxon>
        <taxon>Bacillati</taxon>
        <taxon>Bacillota</taxon>
        <taxon>Limnochordia</taxon>
        <taxon>Limnochordales</taxon>
        <taxon>Geochordaceae</taxon>
        <taxon>Geochorda</taxon>
    </lineage>
</organism>
<name>A0ABZ1BSD1_9FIRM</name>
<sequence>MSQTRKRLRRALRSRRFVASVALVAAVLAFALLGPVLYPRDPRALVSLSYDPPSREFPLGTDNFGRDELALLMHGTRTSLSIGAIAGAIAVAIGTVVGTAAGYWGGRAEELLMGVTNIVITLPSLIVLILISVALDSRSLAVMGIIIGLTSWPWTARAVRAQASSLRAREHIYVARLSGASDVSIMLHDVIPYMLSYLGMAFTLQLAGAVLAEAGLSMLGLGPSGTISLGLLLQWALLWEAVRQGIWWAFLPPVILLTLIAFGLQLLNASLDEIYNPRLRRERQAA</sequence>
<feature type="transmembrane region" description="Helical" evidence="7">
    <location>
        <begin position="246"/>
        <end position="267"/>
    </location>
</feature>
<dbReference type="InterPro" id="IPR035906">
    <property type="entry name" value="MetI-like_sf"/>
</dbReference>
<keyword evidence="3" id="KW-1003">Cell membrane</keyword>
<evidence type="ECO:0000256" key="2">
    <source>
        <dbReference type="ARBA" id="ARBA00022448"/>
    </source>
</evidence>
<dbReference type="InterPro" id="IPR050366">
    <property type="entry name" value="BP-dependent_transpt_permease"/>
</dbReference>
<dbReference type="EMBL" id="CP141614">
    <property type="protein sequence ID" value="WRP15730.1"/>
    <property type="molecule type" value="Genomic_DNA"/>
</dbReference>
<feature type="transmembrane region" description="Helical" evidence="7">
    <location>
        <begin position="111"/>
        <end position="134"/>
    </location>
</feature>
<keyword evidence="2 7" id="KW-0813">Transport</keyword>
<keyword evidence="6 7" id="KW-0472">Membrane</keyword>
<feature type="transmembrane region" description="Helical" evidence="7">
    <location>
        <begin position="80"/>
        <end position="104"/>
    </location>
</feature>
<feature type="domain" description="ABC transmembrane type-1" evidence="8">
    <location>
        <begin position="76"/>
        <end position="268"/>
    </location>
</feature>
<keyword evidence="4 7" id="KW-0812">Transmembrane</keyword>
<dbReference type="SUPFAM" id="SSF161098">
    <property type="entry name" value="MetI-like"/>
    <property type="match status" value="1"/>
</dbReference>
<feature type="transmembrane region" description="Helical" evidence="7">
    <location>
        <begin position="190"/>
        <end position="212"/>
    </location>
</feature>
<dbReference type="Pfam" id="PF00528">
    <property type="entry name" value="BPD_transp_1"/>
    <property type="match status" value="1"/>
</dbReference>
<evidence type="ECO:0000313" key="10">
    <source>
        <dbReference type="Proteomes" id="UP001333102"/>
    </source>
</evidence>
<feature type="transmembrane region" description="Helical" evidence="7">
    <location>
        <begin position="218"/>
        <end position="239"/>
    </location>
</feature>
<evidence type="ECO:0000256" key="4">
    <source>
        <dbReference type="ARBA" id="ARBA00022692"/>
    </source>
</evidence>
<evidence type="ECO:0000256" key="5">
    <source>
        <dbReference type="ARBA" id="ARBA00022989"/>
    </source>
</evidence>
<dbReference type="Proteomes" id="UP001333102">
    <property type="component" value="Chromosome"/>
</dbReference>
<gene>
    <name evidence="9" type="ORF">VLY81_06140</name>
</gene>
<dbReference type="Gene3D" id="1.10.3720.10">
    <property type="entry name" value="MetI-like"/>
    <property type="match status" value="1"/>
</dbReference>
<protein>
    <submittedName>
        <fullName evidence="9">ABC transporter permease</fullName>
    </submittedName>
</protein>
<evidence type="ECO:0000313" key="9">
    <source>
        <dbReference type="EMBL" id="WRP15730.1"/>
    </source>
</evidence>
<keyword evidence="10" id="KW-1185">Reference proteome</keyword>
<proteinExistence type="inferred from homology"/>
<evidence type="ECO:0000256" key="7">
    <source>
        <dbReference type="RuleBase" id="RU363032"/>
    </source>
</evidence>
<feature type="transmembrane region" description="Helical" evidence="7">
    <location>
        <begin position="21"/>
        <end position="38"/>
    </location>
</feature>
<dbReference type="PANTHER" id="PTHR43386:SF1">
    <property type="entry name" value="D,D-DIPEPTIDE TRANSPORT SYSTEM PERMEASE PROTEIN DDPC-RELATED"/>
    <property type="match status" value="1"/>
</dbReference>
<dbReference type="CDD" id="cd06261">
    <property type="entry name" value="TM_PBP2"/>
    <property type="match status" value="1"/>
</dbReference>
<comment type="similarity">
    <text evidence="7">Belongs to the binding-protein-dependent transport system permease family.</text>
</comment>
<accession>A0ABZ1BSD1</accession>
<reference evidence="10" key="1">
    <citation type="submission" date="2023-12" db="EMBL/GenBank/DDBJ databases">
        <title>Novel isolates from deep terrestrial aquifers shed light on the physiology and ecology of the class Limnochordia.</title>
        <authorList>
            <person name="Karnachuk O.V."/>
            <person name="Lukina A.P."/>
            <person name="Avakyan M.R."/>
            <person name="Kadnikov V."/>
            <person name="Begmatov S."/>
            <person name="Beletsky A.V."/>
            <person name="Mardanov A.V."/>
            <person name="Ravin N.V."/>
        </authorList>
    </citation>
    <scope>NUCLEOTIDE SEQUENCE [LARGE SCALE GENOMIC DNA]</scope>
    <source>
        <strain evidence="10">LN</strain>
    </source>
</reference>